<dbReference type="AlphaFoldDB" id="A0AAX3ZH44"/>
<name>A0AAX3ZH44_STRRO</name>
<protein>
    <recommendedName>
        <fullName evidence="5">Type A2 lantipeptide</fullName>
    </recommendedName>
</protein>
<keyword evidence="4" id="KW-1185">Reference proteome</keyword>
<accession>A0AAX3ZH44</accession>
<evidence type="ECO:0000313" key="1">
    <source>
        <dbReference type="EMBL" id="MFG6298565.1"/>
    </source>
</evidence>
<reference evidence="1 4" key="2">
    <citation type="submission" date="2024-10" db="EMBL/GenBank/DDBJ databases">
        <title>Draft genome assembly of a novel steroid transforming actinomycete isolated from African clawed frog Xenopus laevis.</title>
        <authorList>
            <person name="Bragin E."/>
            <person name="Kollerov V."/>
            <person name="Donova M.V."/>
        </authorList>
    </citation>
    <scope>NUCLEOTIDE SEQUENCE [LARGE SCALE GENOMIC DNA]</scope>
    <source>
        <strain evidence="1 4">MTOC-St3</strain>
    </source>
</reference>
<sequence>MNLVPQVETAEISDADLDQVSGGAIVGIDAGAAVISAGGAVGAGFHAEAGPFSLTAGLGASAAFGGASAQGQAHTTMV</sequence>
<dbReference type="EMBL" id="JBIENY010000361">
    <property type="protein sequence ID" value="MFG6298565.1"/>
    <property type="molecule type" value="Genomic_DNA"/>
</dbReference>
<dbReference type="RefSeq" id="WP_019326169.1">
    <property type="nucleotide sequence ID" value="NZ_CP121271.1"/>
</dbReference>
<evidence type="ECO:0008006" key="5">
    <source>
        <dbReference type="Google" id="ProtNLM"/>
    </source>
</evidence>
<dbReference type="EMBL" id="CP121271">
    <property type="protein sequence ID" value="WMC86086.1"/>
    <property type="molecule type" value="Genomic_DNA"/>
</dbReference>
<dbReference type="Proteomes" id="UP001231701">
    <property type="component" value="Chromosome"/>
</dbReference>
<evidence type="ECO:0000313" key="2">
    <source>
        <dbReference type="EMBL" id="WMC86086.1"/>
    </source>
</evidence>
<proteinExistence type="predicted"/>
<reference evidence="2" key="1">
    <citation type="submission" date="2023-03" db="EMBL/GenBank/DDBJ databases">
        <title>Borrelidin-producing and root-colonizing Streptomyces rochei is a potent biopesticide for soil-borne oomycete-caused plant diseases.</title>
        <authorList>
            <person name="Zhou D."/>
            <person name="Wang X."/>
            <person name="Navarro-Munoz J.C."/>
            <person name="Li W."/>
            <person name="Li J."/>
            <person name="Jiu M."/>
            <person name="Deng S."/>
            <person name="Ye Y."/>
            <person name="Daly P."/>
            <person name="Wei L."/>
        </authorList>
    </citation>
    <scope>NUCLEOTIDE SEQUENCE</scope>
    <source>
        <strain evidence="2">JK1</strain>
    </source>
</reference>
<gene>
    <name evidence="1" type="ORF">ACGU38_24750</name>
    <name evidence="2" type="ORF">P7W03_11140</name>
</gene>
<evidence type="ECO:0000313" key="3">
    <source>
        <dbReference type="Proteomes" id="UP001231701"/>
    </source>
</evidence>
<dbReference type="GeneID" id="90942586"/>
<dbReference type="Proteomes" id="UP001605990">
    <property type="component" value="Unassembled WGS sequence"/>
</dbReference>
<evidence type="ECO:0000313" key="4">
    <source>
        <dbReference type="Proteomes" id="UP001605990"/>
    </source>
</evidence>
<organism evidence="2 3">
    <name type="scientific">Streptomyces rochei</name>
    <name type="common">Streptomyces parvullus</name>
    <dbReference type="NCBI Taxonomy" id="1928"/>
    <lineage>
        <taxon>Bacteria</taxon>
        <taxon>Bacillati</taxon>
        <taxon>Actinomycetota</taxon>
        <taxon>Actinomycetes</taxon>
        <taxon>Kitasatosporales</taxon>
        <taxon>Streptomycetaceae</taxon>
        <taxon>Streptomyces</taxon>
        <taxon>Streptomyces rochei group</taxon>
    </lineage>
</organism>